<dbReference type="Pfam" id="PF08282">
    <property type="entry name" value="Hydrolase_3"/>
    <property type="match status" value="1"/>
</dbReference>
<dbReference type="eggNOG" id="ENOG502QUN8">
    <property type="taxonomic scope" value="Eukaryota"/>
</dbReference>
<keyword evidence="6" id="KW-0378">Hydrolase</keyword>
<evidence type="ECO:0000256" key="4">
    <source>
        <dbReference type="ARBA" id="ARBA00022723"/>
    </source>
</evidence>
<dbReference type="Gene3D" id="3.40.390.30">
    <property type="entry name" value="Metalloproteases ('zincins'), catalytic domain"/>
    <property type="match status" value="1"/>
</dbReference>
<dbReference type="GeneID" id="5004423"/>
<evidence type="ECO:0000313" key="9">
    <source>
        <dbReference type="Proteomes" id="UP000001568"/>
    </source>
</evidence>
<dbReference type="KEGG" id="olu:OSTLU_44068"/>
<dbReference type="Pfam" id="PF02130">
    <property type="entry name" value="YbeY"/>
    <property type="match status" value="1"/>
</dbReference>
<keyword evidence="9" id="KW-1185">Reference proteome</keyword>
<dbReference type="NCBIfam" id="TIGR00043">
    <property type="entry name" value="rRNA maturation RNase YbeY"/>
    <property type="match status" value="1"/>
</dbReference>
<evidence type="ECO:0000313" key="8">
    <source>
        <dbReference type="EMBL" id="ABO98655.1"/>
    </source>
</evidence>
<dbReference type="PROSITE" id="PS01228">
    <property type="entry name" value="COF_1"/>
    <property type="match status" value="1"/>
</dbReference>
<dbReference type="Proteomes" id="UP000001568">
    <property type="component" value="Chromosome 11"/>
</dbReference>
<dbReference type="PANTHER" id="PTHR46986:SF1">
    <property type="entry name" value="ENDORIBONUCLEASE YBEY, CHLOROPLASTIC"/>
    <property type="match status" value="1"/>
</dbReference>
<name>A4S511_OSTLU</name>
<dbReference type="GO" id="GO:0004222">
    <property type="term" value="F:metalloendopeptidase activity"/>
    <property type="evidence" value="ECO:0007669"/>
    <property type="project" value="InterPro"/>
</dbReference>
<evidence type="ECO:0000256" key="2">
    <source>
        <dbReference type="ARBA" id="ARBA00010875"/>
    </source>
</evidence>
<dbReference type="PANTHER" id="PTHR46986">
    <property type="entry name" value="ENDORIBONUCLEASE YBEY, CHLOROPLASTIC"/>
    <property type="match status" value="1"/>
</dbReference>
<dbReference type="GO" id="GO:0046872">
    <property type="term" value="F:metal ion binding"/>
    <property type="evidence" value="ECO:0007669"/>
    <property type="project" value="UniProtKB-KW"/>
</dbReference>
<dbReference type="OrthoDB" id="27226at2759"/>
<accession>A4S511</accession>
<keyword evidence="7" id="KW-0862">Zinc</keyword>
<comment type="cofactor">
    <cofactor evidence="1">
        <name>Zn(2+)</name>
        <dbReference type="ChEBI" id="CHEBI:29105"/>
    </cofactor>
</comment>
<dbReference type="Gene3D" id="3.40.50.1000">
    <property type="entry name" value="HAD superfamily/HAD-like"/>
    <property type="match status" value="1"/>
</dbReference>
<keyword evidence="4" id="KW-0479">Metal-binding</keyword>
<reference evidence="8 9" key="1">
    <citation type="journal article" date="2007" name="Proc. Natl. Acad. Sci. U.S.A.">
        <title>The tiny eukaryote Ostreococcus provides genomic insights into the paradox of plankton speciation.</title>
        <authorList>
            <person name="Palenik B."/>
            <person name="Grimwood J."/>
            <person name="Aerts A."/>
            <person name="Rouze P."/>
            <person name="Salamov A."/>
            <person name="Putnam N."/>
            <person name="Dupont C."/>
            <person name="Jorgensen R."/>
            <person name="Derelle E."/>
            <person name="Rombauts S."/>
            <person name="Zhou K."/>
            <person name="Otillar R."/>
            <person name="Merchant S.S."/>
            <person name="Podell S."/>
            <person name="Gaasterland T."/>
            <person name="Napoli C."/>
            <person name="Gendler K."/>
            <person name="Manuell A."/>
            <person name="Tai V."/>
            <person name="Vallon O."/>
            <person name="Piganeau G."/>
            <person name="Jancek S."/>
            <person name="Heijde M."/>
            <person name="Jabbari K."/>
            <person name="Bowler C."/>
            <person name="Lohr M."/>
            <person name="Robbens S."/>
            <person name="Werner G."/>
            <person name="Dubchak I."/>
            <person name="Pazour G.J."/>
            <person name="Ren Q."/>
            <person name="Paulsen I."/>
            <person name="Delwiche C."/>
            <person name="Schmutz J."/>
            <person name="Rokhsar D."/>
            <person name="Van de Peer Y."/>
            <person name="Moreau H."/>
            <person name="Grigoriev I.V."/>
        </authorList>
    </citation>
    <scope>NUCLEOTIDE SEQUENCE [LARGE SCALE GENOMIC DNA]</scope>
    <source>
        <strain evidence="8 9">CCE9901</strain>
    </source>
</reference>
<dbReference type="SUPFAM" id="SSF56784">
    <property type="entry name" value="HAD-like"/>
    <property type="match status" value="1"/>
</dbReference>
<evidence type="ECO:0000256" key="5">
    <source>
        <dbReference type="ARBA" id="ARBA00022759"/>
    </source>
</evidence>
<dbReference type="PROSITE" id="PS01229">
    <property type="entry name" value="COF_2"/>
    <property type="match status" value="1"/>
</dbReference>
<organism evidence="8 9">
    <name type="scientific">Ostreococcus lucimarinus (strain CCE9901)</name>
    <dbReference type="NCBI Taxonomy" id="436017"/>
    <lineage>
        <taxon>Eukaryota</taxon>
        <taxon>Viridiplantae</taxon>
        <taxon>Chlorophyta</taxon>
        <taxon>Mamiellophyceae</taxon>
        <taxon>Mamiellales</taxon>
        <taxon>Bathycoccaceae</taxon>
        <taxon>Ostreococcus</taxon>
    </lineage>
</organism>
<evidence type="ECO:0000256" key="3">
    <source>
        <dbReference type="ARBA" id="ARBA00022722"/>
    </source>
</evidence>
<comment type="similarity">
    <text evidence="2">Belongs to the endoribonuclease YbeY family.</text>
</comment>
<dbReference type="Gene3D" id="3.30.1240.10">
    <property type="match status" value="1"/>
</dbReference>
<dbReference type="GO" id="GO:1901259">
    <property type="term" value="P:chloroplast rRNA processing"/>
    <property type="evidence" value="ECO:0007669"/>
    <property type="project" value="EnsemblPlants"/>
</dbReference>
<evidence type="ECO:0000256" key="6">
    <source>
        <dbReference type="ARBA" id="ARBA00022801"/>
    </source>
</evidence>
<keyword evidence="5" id="KW-0255">Endonuclease</keyword>
<keyword evidence="3" id="KW-0540">Nuclease</keyword>
<dbReference type="InterPro" id="IPR023214">
    <property type="entry name" value="HAD_sf"/>
</dbReference>
<dbReference type="GO" id="GO:0009658">
    <property type="term" value="P:chloroplast organization"/>
    <property type="evidence" value="ECO:0007669"/>
    <property type="project" value="EnsemblPlants"/>
</dbReference>
<dbReference type="STRING" id="436017.A4S511"/>
<proteinExistence type="inferred from homology"/>
<evidence type="ECO:0000256" key="1">
    <source>
        <dbReference type="ARBA" id="ARBA00001947"/>
    </source>
</evidence>
<dbReference type="GO" id="GO:0004521">
    <property type="term" value="F:RNA endonuclease activity"/>
    <property type="evidence" value="ECO:0007669"/>
    <property type="project" value="EnsemblPlants"/>
</dbReference>
<dbReference type="EMBL" id="CP000591">
    <property type="protein sequence ID" value="ABO98655.1"/>
    <property type="molecule type" value="Genomic_DNA"/>
</dbReference>
<dbReference type="HAMAP" id="MF_00009">
    <property type="entry name" value="Endoribonucl_YbeY"/>
    <property type="match status" value="1"/>
</dbReference>
<evidence type="ECO:0000256" key="7">
    <source>
        <dbReference type="ARBA" id="ARBA00022833"/>
    </source>
</evidence>
<dbReference type="Gramene" id="ABO98655">
    <property type="protein sequence ID" value="ABO98655"/>
    <property type="gene ID" value="OSTLU_44068"/>
</dbReference>
<dbReference type="GO" id="GO:0009507">
    <property type="term" value="C:chloroplast"/>
    <property type="evidence" value="ECO:0007669"/>
    <property type="project" value="EnsemblPlants"/>
</dbReference>
<dbReference type="OMA" id="CGNIERE"/>
<protein>
    <submittedName>
        <fullName evidence="8">Uncharacterized protein</fullName>
    </submittedName>
</protein>
<dbReference type="InterPro" id="IPR023091">
    <property type="entry name" value="MetalPrtase_cat_dom_sf_prd"/>
</dbReference>
<dbReference type="AlphaFoldDB" id="A4S511"/>
<dbReference type="RefSeq" id="XP_001420362.1">
    <property type="nucleotide sequence ID" value="XM_001420325.1"/>
</dbReference>
<dbReference type="HOGENOM" id="CLU_669749_0_0_1"/>
<dbReference type="InterPro" id="IPR020549">
    <property type="entry name" value="YbeY_CS"/>
</dbReference>
<dbReference type="InterPro" id="IPR002036">
    <property type="entry name" value="YbeY"/>
</dbReference>
<dbReference type="SUPFAM" id="SSF55486">
    <property type="entry name" value="Metalloproteases ('zincins'), catalytic domain"/>
    <property type="match status" value="1"/>
</dbReference>
<sequence length="411" mass="43458">MSHCELSVALCSDEYIRSLNAGYREKDSATDVLSFPAESFGPMAVLGDVIVSVDTASAQAREVGHSLRDECRVLLVHGTLHLLGMDHEVSESEAEVMAAAEQEVLKALGWKVTGLTRRASGESTSDSSSTTLTTQRSVLVTDLDGTLLNENSVITPRVADALRRAMASGVEVVVATGKARPAAIKAAATQGLDGIIVGKNTPGVFLQGLEVYGRGGALVYEAKMPEDVTRDAFMMMDDVVHDGLALTAFCGDNCATLAPSVLLDELHHTYHEPASEIAGSVDEILSNNTVRKLLLMGPSKESIDGVRSIWEAAFRGRAEVTQAVADMLEILPLGNDKSKGVRAVLKSMDVNPMTDVVAIGDGENDAEMLRFVGCGVAMANATEKTKSGAAHVLDASNTQDGVAEAIDRFVL</sequence>
<dbReference type="PROSITE" id="PS01306">
    <property type="entry name" value="UPF0054"/>
    <property type="match status" value="1"/>
</dbReference>
<dbReference type="InterPro" id="IPR036412">
    <property type="entry name" value="HAD-like_sf"/>
</dbReference>
<gene>
    <name evidence="8" type="ORF">OSTLU_44068</name>
</gene>